<dbReference type="SUPFAM" id="SSF81321">
    <property type="entry name" value="Family A G protein-coupled receptor-like"/>
    <property type="match status" value="1"/>
</dbReference>
<evidence type="ECO:0000313" key="2">
    <source>
        <dbReference type="EMBL" id="PIC28514.1"/>
    </source>
</evidence>
<feature type="transmembrane region" description="Helical" evidence="1">
    <location>
        <begin position="254"/>
        <end position="282"/>
    </location>
</feature>
<feature type="transmembrane region" description="Helical" evidence="1">
    <location>
        <begin position="20"/>
        <end position="41"/>
    </location>
</feature>
<keyword evidence="1" id="KW-1133">Transmembrane helix</keyword>
<evidence type="ECO:0008006" key="4">
    <source>
        <dbReference type="Google" id="ProtNLM"/>
    </source>
</evidence>
<protein>
    <recommendedName>
        <fullName evidence="4">Seven TM Receptor</fullName>
    </recommendedName>
</protein>
<name>A0A2G5TML3_9PELO</name>
<feature type="transmembrane region" description="Helical" evidence="1">
    <location>
        <begin position="144"/>
        <end position="163"/>
    </location>
</feature>
<dbReference type="Pfam" id="PF10326">
    <property type="entry name" value="7TM_GPCR_Str"/>
    <property type="match status" value="1"/>
</dbReference>
<feature type="transmembrane region" description="Helical" evidence="1">
    <location>
        <begin position="53"/>
        <end position="73"/>
    </location>
</feature>
<feature type="transmembrane region" description="Helical" evidence="1">
    <location>
        <begin position="288"/>
        <end position="313"/>
    </location>
</feature>
<evidence type="ECO:0000256" key="1">
    <source>
        <dbReference type="SAM" id="Phobius"/>
    </source>
</evidence>
<dbReference type="STRING" id="1611254.A0A2G5TML3"/>
<dbReference type="PANTHER" id="PTHR46000">
    <property type="entry name" value="SEVEN TM RECEPTOR-RELATED"/>
    <property type="match status" value="1"/>
</dbReference>
<dbReference type="EMBL" id="PDUG01000005">
    <property type="protein sequence ID" value="PIC28514.1"/>
    <property type="molecule type" value="Genomic_DNA"/>
</dbReference>
<dbReference type="OrthoDB" id="5890698at2759"/>
<proteinExistence type="predicted"/>
<dbReference type="AlphaFoldDB" id="A0A2G5TML3"/>
<dbReference type="InterPro" id="IPR019428">
    <property type="entry name" value="7TM_GPCR_serpentine_rcpt_Str"/>
</dbReference>
<gene>
    <name evidence="2" type="primary">Cnig_chr_V.g20395</name>
    <name evidence="2" type="ORF">B9Z55_020395</name>
</gene>
<comment type="caution">
    <text evidence="2">The sequence shown here is derived from an EMBL/GenBank/DDBJ whole genome shotgun (WGS) entry which is preliminary data.</text>
</comment>
<feature type="transmembrane region" description="Helical" evidence="1">
    <location>
        <begin position="98"/>
        <end position="123"/>
    </location>
</feature>
<organism evidence="2 3">
    <name type="scientific">Caenorhabditis nigoni</name>
    <dbReference type="NCBI Taxonomy" id="1611254"/>
    <lineage>
        <taxon>Eukaryota</taxon>
        <taxon>Metazoa</taxon>
        <taxon>Ecdysozoa</taxon>
        <taxon>Nematoda</taxon>
        <taxon>Chromadorea</taxon>
        <taxon>Rhabditida</taxon>
        <taxon>Rhabditina</taxon>
        <taxon>Rhabditomorpha</taxon>
        <taxon>Rhabditoidea</taxon>
        <taxon>Rhabditidae</taxon>
        <taxon>Peloderinae</taxon>
        <taxon>Caenorhabditis</taxon>
    </lineage>
</organism>
<keyword evidence="1" id="KW-0472">Membrane</keyword>
<reference evidence="3" key="1">
    <citation type="submission" date="2017-10" db="EMBL/GenBank/DDBJ databases">
        <title>Rapid genome shrinkage in a self-fertile nematode reveals novel sperm competition proteins.</title>
        <authorList>
            <person name="Yin D."/>
            <person name="Schwarz E.M."/>
            <person name="Thomas C.G."/>
            <person name="Felde R.L."/>
            <person name="Korf I.F."/>
            <person name="Cutter A.D."/>
            <person name="Schartner C.M."/>
            <person name="Ralston E.J."/>
            <person name="Meyer B.J."/>
            <person name="Haag E.S."/>
        </authorList>
    </citation>
    <scope>NUCLEOTIDE SEQUENCE [LARGE SCALE GENOMIC DNA]</scope>
    <source>
        <strain evidence="3">JU1422</strain>
    </source>
</reference>
<accession>A0A2G5TML3</accession>
<dbReference type="PANTHER" id="PTHR46000:SF11">
    <property type="entry name" value="SEVEN TM RECEPTOR"/>
    <property type="match status" value="1"/>
</dbReference>
<sequence length="357" mass="41570">MNTVVKNPNSFIPYARFAHRITQFGFISTSTFCSLLIYLTVFWLQRSFGSYKYLLIIFPSIGILFATVELILYPDLYSHNAGYLFYTPFRPFNLDRDMVTVLLSFYTGIYACTISMLSVQFLYRYWAVFDTTKLRYFKGWRFSICVLYSSVFGVLWALGLYYFDQMDEYSQQYMEKDLLERYDLTFSEISSLALVVYNADGSLRWFNISCTFNMIAIMLFQYTVILYCAIWMYHGMEEKLRSLSSSTRKLHKQLFKTLVLQIVTPTISLFSPAVFIICLTFFDLKIDLPTGLSLCAFTIYPAMDAMIVMYVVADYKKAAKRILKKIVEKVYNWLDGSDDDDTTKEIKANIPAALKAL</sequence>
<dbReference type="Proteomes" id="UP000230233">
    <property type="component" value="Chromosome V"/>
</dbReference>
<feature type="transmembrane region" description="Helical" evidence="1">
    <location>
        <begin position="212"/>
        <end position="233"/>
    </location>
</feature>
<keyword evidence="3" id="KW-1185">Reference proteome</keyword>
<keyword evidence="1" id="KW-0812">Transmembrane</keyword>
<evidence type="ECO:0000313" key="3">
    <source>
        <dbReference type="Proteomes" id="UP000230233"/>
    </source>
</evidence>